<comment type="caution">
    <text evidence="1">The sequence shown here is derived from an EMBL/GenBank/DDBJ whole genome shotgun (WGS) entry which is preliminary data.</text>
</comment>
<gene>
    <name evidence="1" type="primary">TOF1</name>
    <name evidence="1" type="ORF">M8818_007826</name>
</gene>
<proteinExistence type="predicted"/>
<accession>A0ACC3S315</accession>
<dbReference type="Proteomes" id="UP001320706">
    <property type="component" value="Unassembled WGS sequence"/>
</dbReference>
<sequence>MEAFEKSQTVDPEVRAFVYNLVSAVGGSSPLDDGRYVLGDDALACLKDLNRWLKLYDEKTHRYDVKRCLAEANLVRGDLLEILAQWPEEEQSSKLRNRIALATLELLVPLTWPLELDESTTANNLRHAPYLQLAMVGYKRAVLNHDTAKILHAAIRVGVPAMATPRRDRSKRDEGVISIILYLFRNIAMIQQPPELPSQGDENDISRSVVLQQFSEQDVLQLLLTISSSIGDEFVEQDVVIIEVLFHLLKGIDPSSLWKEKKQLADEQTRELRSLLAKEKAMFAGYKRHAPSRHNRFGTMLWVKRGDDKLNTMTGQDVITSEQHTLDKMDKSKQWNKPKPRRKQVEGEDEYKDFGTEIQVDGPARRALRGFVEDFLDSGFNPLFNHVRRAIESERDRVMLIHSRQYFYLMSWFLQAEAARQKFRKAHTDAAKTADETSFAYIASVMTQENFILLNRTMQKSMDDKSWKDVHATIMAFTQILHTVTAMTESPSEDDQEIAENIQNRIFYEETTHDRVIAILRGYKDQGFPYLDAVTELAHTFLRTLERYSKQNSDIYIRSKRRARKKRKAADVPQSNANDDGANDAASEAEDEYEAQRVVSERKFEFPKFSARFMTQPCINTFVRFTAYYHDLRPEQLKRAHRFFYRCAFKMDLSLYLFRVDILNMFNRMIKGPNGLDRERVGKEVWKDWEELVRQIFRKCLKRTEERRELVVEMLFSKIPATVFYLEHGYDREIVKKAPRPPAELEVKPGLEHDQAIGVAVSVLVNQGKLDELAWVKTVLMDAIPERQAAQEEQEAWSQQQEALEPPTSDPSDPSKPAIPSILVKPDNPDRRTSLSKDKHLRLLLTLLSFERLGLPSDPSAPWTIPSTLTTDALNTSLDLIRKHEFDPPTYEEGKPAESFIRAKSAARPRKENEMSSDEDSGGDEIDEALFAPGGPTPFQRGPDDPAAPAKPARKRKLQRKDEGEEISEAERKRRAEERKKREKEKNAKIKSRLFVTESDDESDEEKDAEFFRLEEERRRNMKGAIKSALLKTAAEMEGAEKEARGKAKGKAKGKGKRPVGLEALLDSDLDDESEVETPKPKKRKRKQAIFEEESDEENEAGLDNDPMEISSDSSSSDGGDSPMRMSSNEVEDEEGGASSSPQQRGNSAEASEGALDRTLTETSGNAAGGGEKNKADESDEEDVLPVSKPARRRGPFVIDDSDSE</sequence>
<organism evidence="1 2">
    <name type="scientific">Zalaria obscura</name>
    <dbReference type="NCBI Taxonomy" id="2024903"/>
    <lineage>
        <taxon>Eukaryota</taxon>
        <taxon>Fungi</taxon>
        <taxon>Dikarya</taxon>
        <taxon>Ascomycota</taxon>
        <taxon>Pezizomycotina</taxon>
        <taxon>Dothideomycetes</taxon>
        <taxon>Dothideomycetidae</taxon>
        <taxon>Dothideales</taxon>
        <taxon>Zalariaceae</taxon>
        <taxon>Zalaria</taxon>
    </lineage>
</organism>
<reference evidence="1" key="1">
    <citation type="submission" date="2024-02" db="EMBL/GenBank/DDBJ databases">
        <title>Metagenome Assembled Genome of Zalaria obscura JY119.</title>
        <authorList>
            <person name="Vighnesh L."/>
            <person name="Jagadeeshwari U."/>
            <person name="Venkata Ramana C."/>
            <person name="Sasikala C."/>
        </authorList>
    </citation>
    <scope>NUCLEOTIDE SEQUENCE</scope>
    <source>
        <strain evidence="1">JY119</strain>
    </source>
</reference>
<evidence type="ECO:0000313" key="2">
    <source>
        <dbReference type="Proteomes" id="UP001320706"/>
    </source>
</evidence>
<protein>
    <submittedName>
        <fullName evidence="1">Topoisomerase 1-associated factor 1</fullName>
    </submittedName>
</protein>
<keyword evidence="2" id="KW-1185">Reference proteome</keyword>
<dbReference type="EMBL" id="JAMKPW020000044">
    <property type="protein sequence ID" value="KAK8192654.1"/>
    <property type="molecule type" value="Genomic_DNA"/>
</dbReference>
<name>A0ACC3S315_9PEZI</name>
<evidence type="ECO:0000313" key="1">
    <source>
        <dbReference type="EMBL" id="KAK8192654.1"/>
    </source>
</evidence>